<dbReference type="Gene3D" id="1.20.1280.50">
    <property type="match status" value="1"/>
</dbReference>
<evidence type="ECO:0000313" key="2">
    <source>
        <dbReference type="EMBL" id="PCH44829.1"/>
    </source>
</evidence>
<dbReference type="AlphaFoldDB" id="A0A2H3K0X1"/>
<proteinExistence type="predicted"/>
<dbReference type="InterPro" id="IPR001810">
    <property type="entry name" value="F-box_dom"/>
</dbReference>
<evidence type="ECO:0000313" key="3">
    <source>
        <dbReference type="Proteomes" id="UP000218811"/>
    </source>
</evidence>
<name>A0A2H3K0X1_WOLCO</name>
<dbReference type="Pfam" id="PF12937">
    <property type="entry name" value="F-box-like"/>
    <property type="match status" value="1"/>
</dbReference>
<evidence type="ECO:0000259" key="1">
    <source>
        <dbReference type="PROSITE" id="PS50181"/>
    </source>
</evidence>
<dbReference type="PROSITE" id="PS50181">
    <property type="entry name" value="FBOX"/>
    <property type="match status" value="1"/>
</dbReference>
<dbReference type="OrthoDB" id="3256413at2759"/>
<feature type="domain" description="F-box" evidence="1">
    <location>
        <begin position="6"/>
        <end position="52"/>
    </location>
</feature>
<accession>A0A2H3K0X1</accession>
<sequence>MWQRRRRTFLSLPEELLHHILCMLDFRSLLRCRQVCRYFAAAIQNSSSLQYPIELAVSNMEDGPCSALGPAARLRRLKTHREAWDTLNYTMREKLPILEGAALELYKGILVQVSGDRTIHFRQLPSSFRDIDERSWTIEDVGFAIADIGIDPSQDLLVVIEKPPTDGNPILIHLRKLFMDEPHPCAKSPGVLSHNPQGIEHTYTIDVCEDLLGVLFDPAPESDFEIVVWNWKTGVRQFWCHDRHIMSFTFLSNREILLGLVCRSHQTKETREQIPMLVVVDVRDAYTQQLASDNVDFLCEFHFPRLAAGTEPSELAICAKPAPSPHARPHMQVPFYPSNHDRLLVMTLWAFSDDIEISTMLFVLSSAILSHVRSLQGRKGHCFHWEEWGPENSRLMQVPHDPFSLWVRYACGTKFISAPSRDGTNGVQIFDFNPLPIRRWLAKRLEADKSDTEISQYITQSTVLKSPIFAQEVTSALPYRVHALKPLTLGGDNEYDYVMLCEDSIIILGTDHQYHIFTF</sequence>
<organism evidence="2 3">
    <name type="scientific">Wolfiporia cocos (strain MD-104)</name>
    <name type="common">Brown rot fungus</name>
    <dbReference type="NCBI Taxonomy" id="742152"/>
    <lineage>
        <taxon>Eukaryota</taxon>
        <taxon>Fungi</taxon>
        <taxon>Dikarya</taxon>
        <taxon>Basidiomycota</taxon>
        <taxon>Agaricomycotina</taxon>
        <taxon>Agaricomycetes</taxon>
        <taxon>Polyporales</taxon>
        <taxon>Phaeolaceae</taxon>
        <taxon>Wolfiporia</taxon>
    </lineage>
</organism>
<reference evidence="2 3" key="1">
    <citation type="journal article" date="2012" name="Science">
        <title>The Paleozoic origin of enzymatic lignin decomposition reconstructed from 31 fungal genomes.</title>
        <authorList>
            <person name="Floudas D."/>
            <person name="Binder M."/>
            <person name="Riley R."/>
            <person name="Barry K."/>
            <person name="Blanchette R.A."/>
            <person name="Henrissat B."/>
            <person name="Martinez A.T."/>
            <person name="Otillar R."/>
            <person name="Spatafora J.W."/>
            <person name="Yadav J.S."/>
            <person name="Aerts A."/>
            <person name="Benoit I."/>
            <person name="Boyd A."/>
            <person name="Carlson A."/>
            <person name="Copeland A."/>
            <person name="Coutinho P.M."/>
            <person name="de Vries R.P."/>
            <person name="Ferreira P."/>
            <person name="Findley K."/>
            <person name="Foster B."/>
            <person name="Gaskell J."/>
            <person name="Glotzer D."/>
            <person name="Gorecki P."/>
            <person name="Heitman J."/>
            <person name="Hesse C."/>
            <person name="Hori C."/>
            <person name="Igarashi K."/>
            <person name="Jurgens J.A."/>
            <person name="Kallen N."/>
            <person name="Kersten P."/>
            <person name="Kohler A."/>
            <person name="Kuees U."/>
            <person name="Kumar T.K.A."/>
            <person name="Kuo A."/>
            <person name="LaButti K."/>
            <person name="Larrondo L.F."/>
            <person name="Lindquist E."/>
            <person name="Ling A."/>
            <person name="Lombard V."/>
            <person name="Lucas S."/>
            <person name="Lundell T."/>
            <person name="Martin R."/>
            <person name="McLaughlin D.J."/>
            <person name="Morgenstern I."/>
            <person name="Morin E."/>
            <person name="Murat C."/>
            <person name="Nagy L.G."/>
            <person name="Nolan M."/>
            <person name="Ohm R.A."/>
            <person name="Patyshakuliyeva A."/>
            <person name="Rokas A."/>
            <person name="Ruiz-Duenas F.J."/>
            <person name="Sabat G."/>
            <person name="Salamov A."/>
            <person name="Samejima M."/>
            <person name="Schmutz J."/>
            <person name="Slot J.C."/>
            <person name="St John F."/>
            <person name="Stenlid J."/>
            <person name="Sun H."/>
            <person name="Sun S."/>
            <person name="Syed K."/>
            <person name="Tsang A."/>
            <person name="Wiebenga A."/>
            <person name="Young D."/>
            <person name="Pisabarro A."/>
            <person name="Eastwood D.C."/>
            <person name="Martin F."/>
            <person name="Cullen D."/>
            <person name="Grigoriev I.V."/>
            <person name="Hibbett D.S."/>
        </authorList>
    </citation>
    <scope>NUCLEOTIDE SEQUENCE [LARGE SCALE GENOMIC DNA]</scope>
    <source>
        <strain evidence="2 3">MD-104</strain>
    </source>
</reference>
<dbReference type="SUPFAM" id="SSF81383">
    <property type="entry name" value="F-box domain"/>
    <property type="match status" value="1"/>
</dbReference>
<dbReference type="EMBL" id="KB468168">
    <property type="protein sequence ID" value="PCH44829.1"/>
    <property type="molecule type" value="Genomic_DNA"/>
</dbReference>
<dbReference type="OMA" id="KTHREAW"/>
<dbReference type="STRING" id="742152.A0A2H3K0X1"/>
<dbReference type="Proteomes" id="UP000218811">
    <property type="component" value="Unassembled WGS sequence"/>
</dbReference>
<dbReference type="InterPro" id="IPR036047">
    <property type="entry name" value="F-box-like_dom_sf"/>
</dbReference>
<dbReference type="SMART" id="SM00256">
    <property type="entry name" value="FBOX"/>
    <property type="match status" value="1"/>
</dbReference>
<keyword evidence="3" id="KW-1185">Reference proteome</keyword>
<dbReference type="CDD" id="cd09917">
    <property type="entry name" value="F-box_SF"/>
    <property type="match status" value="1"/>
</dbReference>
<protein>
    <recommendedName>
        <fullName evidence="1">F-box domain-containing protein</fullName>
    </recommendedName>
</protein>
<gene>
    <name evidence="2" type="ORF">WOLCODRAFT_139276</name>
</gene>